<protein>
    <submittedName>
        <fullName evidence="1">Uncharacterized protein</fullName>
    </submittedName>
</protein>
<dbReference type="AlphaFoldDB" id="A0A4C1X1C3"/>
<dbReference type="Proteomes" id="UP000299102">
    <property type="component" value="Unassembled WGS sequence"/>
</dbReference>
<reference evidence="1 2" key="1">
    <citation type="journal article" date="2019" name="Commun. Biol.">
        <title>The bagworm genome reveals a unique fibroin gene that provides high tensile strength.</title>
        <authorList>
            <person name="Kono N."/>
            <person name="Nakamura H."/>
            <person name="Ohtoshi R."/>
            <person name="Tomita M."/>
            <person name="Numata K."/>
            <person name="Arakawa K."/>
        </authorList>
    </citation>
    <scope>NUCLEOTIDE SEQUENCE [LARGE SCALE GENOMIC DNA]</scope>
</reference>
<evidence type="ECO:0000313" key="1">
    <source>
        <dbReference type="EMBL" id="GBP56117.1"/>
    </source>
</evidence>
<comment type="caution">
    <text evidence="1">The sequence shown here is derived from an EMBL/GenBank/DDBJ whole genome shotgun (WGS) entry which is preliminary data.</text>
</comment>
<gene>
    <name evidence="1" type="ORF">EVAR_26088_1</name>
</gene>
<name>A0A4C1X1C3_EUMVA</name>
<proteinExistence type="predicted"/>
<accession>A0A4C1X1C3</accession>
<evidence type="ECO:0000313" key="2">
    <source>
        <dbReference type="Proteomes" id="UP000299102"/>
    </source>
</evidence>
<dbReference type="EMBL" id="BGZK01000685">
    <property type="protein sequence ID" value="GBP56117.1"/>
    <property type="molecule type" value="Genomic_DNA"/>
</dbReference>
<organism evidence="1 2">
    <name type="scientific">Eumeta variegata</name>
    <name type="common">Bagworm moth</name>
    <name type="synonym">Eumeta japonica</name>
    <dbReference type="NCBI Taxonomy" id="151549"/>
    <lineage>
        <taxon>Eukaryota</taxon>
        <taxon>Metazoa</taxon>
        <taxon>Ecdysozoa</taxon>
        <taxon>Arthropoda</taxon>
        <taxon>Hexapoda</taxon>
        <taxon>Insecta</taxon>
        <taxon>Pterygota</taxon>
        <taxon>Neoptera</taxon>
        <taxon>Endopterygota</taxon>
        <taxon>Lepidoptera</taxon>
        <taxon>Glossata</taxon>
        <taxon>Ditrysia</taxon>
        <taxon>Tineoidea</taxon>
        <taxon>Psychidae</taxon>
        <taxon>Oiketicinae</taxon>
        <taxon>Eumeta</taxon>
    </lineage>
</organism>
<sequence>MLNMNSKNNGVGRQCGRLSAAEPHAHAHISQKRAVVAQCLKTSPRGRKIPGSIVATGKLTDEFLSQTKSFALTRRARVIVVPGCCHRNSDGDRYQPQTRIGPARMA</sequence>
<keyword evidence="2" id="KW-1185">Reference proteome</keyword>